<keyword evidence="1" id="KW-0472">Membrane</keyword>
<keyword evidence="1" id="KW-0812">Transmembrane</keyword>
<protein>
    <recommendedName>
        <fullName evidence="2">Heparan-alpha-glucosaminide N-acetyltransferase catalytic domain-containing protein</fullName>
    </recommendedName>
</protein>
<feature type="transmembrane region" description="Helical" evidence="1">
    <location>
        <begin position="316"/>
        <end position="337"/>
    </location>
</feature>
<dbReference type="Pfam" id="PF07786">
    <property type="entry name" value="HGSNAT_cat"/>
    <property type="match status" value="1"/>
</dbReference>
<proteinExistence type="predicted"/>
<feature type="transmembrane region" description="Helical" evidence="1">
    <location>
        <begin position="273"/>
        <end position="295"/>
    </location>
</feature>
<dbReference type="PANTHER" id="PTHR31061">
    <property type="entry name" value="LD22376P"/>
    <property type="match status" value="1"/>
</dbReference>
<feature type="transmembrane region" description="Helical" evidence="1">
    <location>
        <begin position="118"/>
        <end position="143"/>
    </location>
</feature>
<dbReference type="AlphaFoldDB" id="A0A1Y1L9K1"/>
<evidence type="ECO:0000313" key="3">
    <source>
        <dbReference type="EMBL" id="JAV69548.1"/>
    </source>
</evidence>
<dbReference type="EMBL" id="GEZM01062668">
    <property type="protein sequence ID" value="JAV69548.1"/>
    <property type="molecule type" value="Transcribed_RNA"/>
</dbReference>
<organism evidence="3">
    <name type="scientific">Photinus pyralis</name>
    <name type="common">Common eastern firefly</name>
    <name type="synonym">Lampyris pyralis</name>
    <dbReference type="NCBI Taxonomy" id="7054"/>
    <lineage>
        <taxon>Eukaryota</taxon>
        <taxon>Metazoa</taxon>
        <taxon>Ecdysozoa</taxon>
        <taxon>Arthropoda</taxon>
        <taxon>Hexapoda</taxon>
        <taxon>Insecta</taxon>
        <taxon>Pterygota</taxon>
        <taxon>Neoptera</taxon>
        <taxon>Endopterygota</taxon>
        <taxon>Coleoptera</taxon>
        <taxon>Polyphaga</taxon>
        <taxon>Elateriformia</taxon>
        <taxon>Elateroidea</taxon>
        <taxon>Lampyridae</taxon>
        <taxon>Lampyrinae</taxon>
        <taxon>Photinus</taxon>
    </lineage>
</organism>
<feature type="transmembrane region" description="Helical" evidence="1">
    <location>
        <begin position="532"/>
        <end position="551"/>
    </location>
</feature>
<reference evidence="3" key="1">
    <citation type="journal article" date="2016" name="Sci. Rep.">
        <title>Molecular characterization of firefly nuptial gifts: a multi-omics approach sheds light on postcopulatory sexual selection.</title>
        <authorList>
            <person name="Al-Wathiqui N."/>
            <person name="Fallon T.R."/>
            <person name="South A."/>
            <person name="Weng J.K."/>
            <person name="Lewis S.M."/>
        </authorList>
    </citation>
    <scope>NUCLEOTIDE SEQUENCE</scope>
</reference>
<evidence type="ECO:0000259" key="2">
    <source>
        <dbReference type="Pfam" id="PF07786"/>
    </source>
</evidence>
<feature type="transmembrane region" description="Helical" evidence="1">
    <location>
        <begin position="426"/>
        <end position="448"/>
    </location>
</feature>
<evidence type="ECO:0000256" key="1">
    <source>
        <dbReference type="SAM" id="Phobius"/>
    </source>
</evidence>
<dbReference type="PANTHER" id="PTHR31061:SF24">
    <property type="entry name" value="LD22376P"/>
    <property type="match status" value="1"/>
</dbReference>
<accession>A0A1Y1L9K1</accession>
<feature type="transmembrane region" description="Helical" evidence="1">
    <location>
        <begin position="176"/>
        <end position="197"/>
    </location>
</feature>
<keyword evidence="1" id="KW-1133">Transmembrane helix</keyword>
<feature type="transmembrane region" description="Helical" evidence="1">
    <location>
        <begin position="494"/>
        <end position="512"/>
    </location>
</feature>
<sequence>MAISSWIEDYGSEMFKNFNMSKLGRDEAYLNITSELPGPLHLYTVYNECHMCPFTKEGTIDSGRMVISTRFEKTWRILSSPNETILCSFSPDFGEFGVYDLTIGSTCKLKTLKDPVNIYFPILTVVLIYALVALLSANFVYIFKVYTKPVERQTTSHDIDPKQCTQRSRVISLDTFRGITISLMILVNFGCGGYALFDHATWNGLQLADVVFPWFMWIMGVCLPISSQSMSKRGVKRKEALLGVLRRSCVLFGLGLFLGSGRNLDTLRIFGVLQRFGVCYLIVGTTFLAFPPLVNSDPPVEKKSVKMWMDVYALRHQWFVVFLLGVLHGMLSFFVHASNCARGYLGPGGLHDNGSHVGCTGGAAGYIDRLILGNHIYQGSVLREIYKGDAFEVEGILGCITSAIQVYLGSQAGATILFYKGHTSRLLRWMIWSTVLGLSGGFLCGFSREEGLIPLNKHLWSLSFVLVTSSLAFLALAICYVLVDVKRYWSGKPFLFAGMNAILMYVGHNLAFNNFPIRWSPNGDGFKTHFGTLFENVWGVAVWLLIAYLLFRRKFFLSI</sequence>
<feature type="transmembrane region" description="Helical" evidence="1">
    <location>
        <begin position="460"/>
        <end position="482"/>
    </location>
</feature>
<feature type="transmembrane region" description="Helical" evidence="1">
    <location>
        <begin position="203"/>
        <end position="223"/>
    </location>
</feature>
<feature type="domain" description="Heparan-alpha-glucosaminide N-acetyltransferase catalytic" evidence="2">
    <location>
        <begin position="169"/>
        <end position="292"/>
    </location>
</feature>
<dbReference type="InterPro" id="IPR012429">
    <property type="entry name" value="HGSNAT_cat"/>
</dbReference>
<name>A0A1Y1L9K1_PHOPY</name>